<sequence>MENITPMVVSPEGILIPPSISPVEPAVVTSLPNPAHFPSLESSESHAIASVDQSLGHFKAALFNHSFYSKNEQRQVSSIQRVIGLQFEAGPSPVTTTPNLVSSVPLSQGESDKDVE</sequence>
<dbReference type="EnsemblPlants" id="evm.model.08.555">
    <property type="protein sequence ID" value="cds.evm.model.08.555"/>
    <property type="gene ID" value="evm.TU.08.555"/>
</dbReference>
<dbReference type="Proteomes" id="UP000596661">
    <property type="component" value="Chromosome 8"/>
</dbReference>
<dbReference type="Gramene" id="evm.model.08.555">
    <property type="protein sequence ID" value="cds.evm.model.08.555"/>
    <property type="gene ID" value="evm.TU.08.555"/>
</dbReference>
<reference evidence="2" key="2">
    <citation type="submission" date="2021-03" db="UniProtKB">
        <authorList>
            <consortium name="EnsemblPlants"/>
        </authorList>
    </citation>
    <scope>IDENTIFICATION</scope>
</reference>
<reference evidence="2" key="1">
    <citation type="submission" date="2018-11" db="EMBL/GenBank/DDBJ databases">
        <authorList>
            <person name="Grassa J C."/>
        </authorList>
    </citation>
    <scope>NUCLEOTIDE SEQUENCE [LARGE SCALE GENOMIC DNA]</scope>
</reference>
<protein>
    <submittedName>
        <fullName evidence="2">Uncharacterized protein</fullName>
    </submittedName>
</protein>
<evidence type="ECO:0000256" key="1">
    <source>
        <dbReference type="SAM" id="MobiDB-lite"/>
    </source>
</evidence>
<feature type="region of interest" description="Disordered" evidence="1">
    <location>
        <begin position="90"/>
        <end position="116"/>
    </location>
</feature>
<feature type="compositionally biased region" description="Polar residues" evidence="1">
    <location>
        <begin position="93"/>
        <end position="109"/>
    </location>
</feature>
<dbReference type="EMBL" id="UZAU01000685">
    <property type="status" value="NOT_ANNOTATED_CDS"/>
    <property type="molecule type" value="Genomic_DNA"/>
</dbReference>
<proteinExistence type="predicted"/>
<evidence type="ECO:0000313" key="2">
    <source>
        <dbReference type="EnsemblPlants" id="cds.evm.model.08.555"/>
    </source>
</evidence>
<keyword evidence="3" id="KW-1185">Reference proteome</keyword>
<accession>A0A803QBM2</accession>
<organism evidence="2 3">
    <name type="scientific">Cannabis sativa</name>
    <name type="common">Hemp</name>
    <name type="synonym">Marijuana</name>
    <dbReference type="NCBI Taxonomy" id="3483"/>
    <lineage>
        <taxon>Eukaryota</taxon>
        <taxon>Viridiplantae</taxon>
        <taxon>Streptophyta</taxon>
        <taxon>Embryophyta</taxon>
        <taxon>Tracheophyta</taxon>
        <taxon>Spermatophyta</taxon>
        <taxon>Magnoliopsida</taxon>
        <taxon>eudicotyledons</taxon>
        <taxon>Gunneridae</taxon>
        <taxon>Pentapetalae</taxon>
        <taxon>rosids</taxon>
        <taxon>fabids</taxon>
        <taxon>Rosales</taxon>
        <taxon>Cannabaceae</taxon>
        <taxon>Cannabis</taxon>
    </lineage>
</organism>
<name>A0A803QBM2_CANSA</name>
<dbReference type="AlphaFoldDB" id="A0A803QBM2"/>
<evidence type="ECO:0000313" key="3">
    <source>
        <dbReference type="Proteomes" id="UP000596661"/>
    </source>
</evidence>